<evidence type="ECO:0000256" key="4">
    <source>
        <dbReference type="ARBA" id="ARBA00023015"/>
    </source>
</evidence>
<keyword evidence="5" id="KW-0804">Transcription</keyword>
<reference evidence="11 12" key="1">
    <citation type="submission" date="2021-05" db="EMBL/GenBank/DDBJ databases">
        <title>Genome Assembly of Synthetic Allotetraploid Brassica napus Reveals Homoeologous Exchanges between Subgenomes.</title>
        <authorList>
            <person name="Davis J.T."/>
        </authorList>
    </citation>
    <scope>NUCLEOTIDE SEQUENCE [LARGE SCALE GENOMIC DNA]</scope>
    <source>
        <strain evidence="12">cv. Da-Ae</strain>
        <tissue evidence="11">Seedling</tissue>
    </source>
</reference>
<dbReference type="InterPro" id="IPR039853">
    <property type="entry name" value="Pinin"/>
</dbReference>
<feature type="compositionally biased region" description="Basic and acidic residues" evidence="9">
    <location>
        <begin position="24"/>
        <end position="41"/>
    </location>
</feature>
<protein>
    <recommendedName>
        <fullName evidence="10">Pinin/SDK/MemA protein domain-containing protein</fullName>
    </recommendedName>
</protein>
<keyword evidence="3" id="KW-0507">mRNA processing</keyword>
<evidence type="ECO:0000256" key="1">
    <source>
        <dbReference type="ARBA" id="ARBA00004123"/>
    </source>
</evidence>
<evidence type="ECO:0000256" key="3">
    <source>
        <dbReference type="ARBA" id="ARBA00022664"/>
    </source>
</evidence>
<dbReference type="Proteomes" id="UP000824890">
    <property type="component" value="Unassembled WGS sequence"/>
</dbReference>
<comment type="similarity">
    <text evidence="2">Belongs to the pinin family.</text>
</comment>
<keyword evidence="12" id="KW-1185">Reference proteome</keyword>
<comment type="caution">
    <text evidence="11">The sequence shown here is derived from an EMBL/GenBank/DDBJ whole genome shotgun (WGS) entry which is preliminary data.</text>
</comment>
<evidence type="ECO:0000313" key="12">
    <source>
        <dbReference type="Proteomes" id="UP000824890"/>
    </source>
</evidence>
<evidence type="ECO:0000256" key="6">
    <source>
        <dbReference type="ARBA" id="ARBA00023187"/>
    </source>
</evidence>
<organism evidence="11 12">
    <name type="scientific">Brassica napus</name>
    <name type="common">Rape</name>
    <dbReference type="NCBI Taxonomy" id="3708"/>
    <lineage>
        <taxon>Eukaryota</taxon>
        <taxon>Viridiplantae</taxon>
        <taxon>Streptophyta</taxon>
        <taxon>Embryophyta</taxon>
        <taxon>Tracheophyta</taxon>
        <taxon>Spermatophyta</taxon>
        <taxon>Magnoliopsida</taxon>
        <taxon>eudicotyledons</taxon>
        <taxon>Gunneridae</taxon>
        <taxon>Pentapetalae</taxon>
        <taxon>rosids</taxon>
        <taxon>malvids</taxon>
        <taxon>Brassicales</taxon>
        <taxon>Brassicaceae</taxon>
        <taxon>Brassiceae</taxon>
        <taxon>Brassica</taxon>
    </lineage>
</organism>
<proteinExistence type="inferred from homology"/>
<dbReference type="InterPro" id="IPR006786">
    <property type="entry name" value="Pinin_SDK_MemA"/>
</dbReference>
<keyword evidence="8" id="KW-0175">Coiled coil</keyword>
<evidence type="ECO:0000256" key="9">
    <source>
        <dbReference type="SAM" id="MobiDB-lite"/>
    </source>
</evidence>
<keyword evidence="4" id="KW-0805">Transcription regulation</keyword>
<name>A0ABQ7ZBS7_BRANA</name>
<feature type="compositionally biased region" description="Acidic residues" evidence="9">
    <location>
        <begin position="405"/>
        <end position="433"/>
    </location>
</feature>
<feature type="region of interest" description="Disordered" evidence="9">
    <location>
        <begin position="389"/>
        <end position="454"/>
    </location>
</feature>
<evidence type="ECO:0000256" key="7">
    <source>
        <dbReference type="ARBA" id="ARBA00023242"/>
    </source>
</evidence>
<evidence type="ECO:0000256" key="2">
    <source>
        <dbReference type="ARBA" id="ARBA00010386"/>
    </source>
</evidence>
<accession>A0ABQ7ZBS7</accession>
<feature type="region of interest" description="Disordered" evidence="9">
    <location>
        <begin position="24"/>
        <end position="161"/>
    </location>
</feature>
<feature type="coiled-coil region" evidence="8">
    <location>
        <begin position="344"/>
        <end position="371"/>
    </location>
</feature>
<dbReference type="EMBL" id="JAGKQM010000015">
    <property type="protein sequence ID" value="KAH0877538.1"/>
    <property type="molecule type" value="Genomic_DNA"/>
</dbReference>
<keyword evidence="7" id="KW-0539">Nucleus</keyword>
<dbReference type="Pfam" id="PF04696">
    <property type="entry name" value="Pinin_SDK_memA"/>
    <property type="match status" value="1"/>
</dbReference>
<keyword evidence="6" id="KW-0508">mRNA splicing</keyword>
<evidence type="ECO:0000313" key="11">
    <source>
        <dbReference type="EMBL" id="KAH0877538.1"/>
    </source>
</evidence>
<dbReference type="PANTHER" id="PTHR12707">
    <property type="entry name" value="PINN"/>
    <property type="match status" value="1"/>
</dbReference>
<dbReference type="PANTHER" id="PTHR12707:SF0">
    <property type="entry name" value="PININ"/>
    <property type="match status" value="1"/>
</dbReference>
<feature type="compositionally biased region" description="Basic and acidic residues" evidence="9">
    <location>
        <begin position="109"/>
        <end position="119"/>
    </location>
</feature>
<evidence type="ECO:0000256" key="8">
    <source>
        <dbReference type="SAM" id="Coils"/>
    </source>
</evidence>
<gene>
    <name evidence="11" type="ORF">HID58_064932</name>
</gene>
<feature type="domain" description="Pinin/SDK/MemA protein" evidence="10">
    <location>
        <begin position="159"/>
        <end position="260"/>
    </location>
</feature>
<evidence type="ECO:0000256" key="5">
    <source>
        <dbReference type="ARBA" id="ARBA00023163"/>
    </source>
</evidence>
<sequence length="454" mass="52313">MGDTALEKTAEELRHEIDELRRQQREITERLRDPRGIRRGELSGAGPRNQARRGFLRPAERNDVEDEPPAKRRLSSAVVKETLVEGEDVSKVDVGNETHVSAGENGNSDLRDRKLDGHRRGSWSQRDAEHRGAKKGFEDMALPEPAPRNLPKNEDPKLVNRNRRMLGNLLGTLERFRKEDKQLSGTDAYARRSAALQKAEQKAREESERLRLQERETLTEKRRRDLTLRARVAAKAEQKELELLFLRWCEQKKKLGNFIRLFLISVQSVHILTKFNRSKDKFPFTCIQMLVAKAIGLKQSHIYTMHQRGLWKKIQLRRSNAKSRYSAFLEWKAAKRQDVSEYQKEIEEKYLSNVEKELEKWENARKARKANNGDMNLQETMDKELETHIMEHGPKKRKIPGGGGGDEEEEDEVEDINGGEDEMTMDDVLEEGDGNDKEVATDTAEAGVEGEIEQ</sequence>
<feature type="coiled-coil region" evidence="8">
    <location>
        <begin position="189"/>
        <end position="216"/>
    </location>
</feature>
<comment type="subcellular location">
    <subcellularLocation>
        <location evidence="1">Nucleus</location>
    </subcellularLocation>
</comment>
<evidence type="ECO:0000259" key="10">
    <source>
        <dbReference type="Pfam" id="PF04696"/>
    </source>
</evidence>
<feature type="compositionally biased region" description="Basic and acidic residues" evidence="9">
    <location>
        <begin position="126"/>
        <end position="138"/>
    </location>
</feature>